<dbReference type="InterPro" id="IPR018171">
    <property type="entry name" value="Pept_tRNA_hydro_CS"/>
</dbReference>
<dbReference type="PROSITE" id="PS01195">
    <property type="entry name" value="PEPT_TRNA_HYDROL_1"/>
    <property type="match status" value="1"/>
</dbReference>
<reference evidence="11 12" key="1">
    <citation type="submission" date="2019-08" db="EMBL/GenBank/DDBJ databases">
        <title>Bacillus genomes from the desert of Cuatro Cienegas, Coahuila.</title>
        <authorList>
            <person name="Olmedo-Alvarez G."/>
        </authorList>
    </citation>
    <scope>NUCLEOTIDE SEQUENCE [LARGE SCALE GENOMIC DNA]</scope>
    <source>
        <strain evidence="11 12">CH28_1T</strain>
    </source>
</reference>
<dbReference type="GO" id="GO:0000049">
    <property type="term" value="F:tRNA binding"/>
    <property type="evidence" value="ECO:0007669"/>
    <property type="project" value="UniProtKB-UniRule"/>
</dbReference>
<evidence type="ECO:0000256" key="7">
    <source>
        <dbReference type="ARBA" id="ARBA00050038"/>
    </source>
</evidence>
<organism evidence="11 12">
    <name type="scientific">Sutcliffiella horikoshii</name>
    <dbReference type="NCBI Taxonomy" id="79883"/>
    <lineage>
        <taxon>Bacteria</taxon>
        <taxon>Bacillati</taxon>
        <taxon>Bacillota</taxon>
        <taxon>Bacilli</taxon>
        <taxon>Bacillales</taxon>
        <taxon>Bacillaceae</taxon>
        <taxon>Sutcliffiella</taxon>
    </lineage>
</organism>
<feature type="site" description="Discriminates between blocked and unblocked aminoacyl-tRNA" evidence="8">
    <location>
        <position position="29"/>
    </location>
</feature>
<dbReference type="GO" id="GO:0004045">
    <property type="term" value="F:peptidyl-tRNA hydrolase activity"/>
    <property type="evidence" value="ECO:0007669"/>
    <property type="project" value="UniProtKB-UniRule"/>
</dbReference>
<dbReference type="Gene3D" id="3.40.50.1470">
    <property type="entry name" value="Peptidyl-tRNA hydrolase"/>
    <property type="match status" value="1"/>
</dbReference>
<evidence type="ECO:0000256" key="4">
    <source>
        <dbReference type="ARBA" id="ARBA00022884"/>
    </source>
</evidence>
<dbReference type="InterPro" id="IPR001328">
    <property type="entry name" value="Pept_tRNA_hydro"/>
</dbReference>
<keyword evidence="2 8" id="KW-0820">tRNA-binding</keyword>
<evidence type="ECO:0000256" key="6">
    <source>
        <dbReference type="ARBA" id="ARBA00048707"/>
    </source>
</evidence>
<sequence length="206" mass="23134">MKKFLQSLFGKEQDVSGGKIMKVFVGLGNPGRQYEETRHNIGFMVIDELADKWNIPLTQSKFKGIFGQGTINGEKVLLVKPLTYMNLSGECVRPLLDFYKLDVEDLVVIYDDLDLPAGKLRLRQKGSAGGHNGIKSLIQHLQTQNFNRIRMGIDRPNNGPSISDYVLGKFHADERPAIDDSVKKAAEACEESLSKEFLQVMNTFNQ</sequence>
<dbReference type="Pfam" id="PF01195">
    <property type="entry name" value="Pept_tRNA_hydro"/>
    <property type="match status" value="1"/>
</dbReference>
<feature type="binding site" evidence="8">
    <location>
        <position position="84"/>
    </location>
    <ligand>
        <name>tRNA</name>
        <dbReference type="ChEBI" id="CHEBI:17843"/>
    </ligand>
</feature>
<dbReference type="FunFam" id="3.40.50.1470:FF:000001">
    <property type="entry name" value="Peptidyl-tRNA hydrolase"/>
    <property type="match status" value="1"/>
</dbReference>
<feature type="site" description="Stabilizes the basic form of H active site to accept a proton" evidence="8">
    <location>
        <position position="111"/>
    </location>
</feature>
<evidence type="ECO:0000256" key="2">
    <source>
        <dbReference type="ARBA" id="ARBA00022555"/>
    </source>
</evidence>
<dbReference type="STRING" id="79883.GCA_001636495_00539"/>
<comment type="function">
    <text evidence="8">Hydrolyzes ribosome-free peptidyl-tRNAs (with 1 or more amino acids incorporated), which drop off the ribosome during protein synthesis, or as a result of ribosome stalling.</text>
</comment>
<evidence type="ECO:0000256" key="10">
    <source>
        <dbReference type="RuleBase" id="RU004320"/>
    </source>
</evidence>
<feature type="binding site" evidence="8">
    <location>
        <position position="34"/>
    </location>
    <ligand>
        <name>tRNA</name>
        <dbReference type="ChEBI" id="CHEBI:17843"/>
    </ligand>
</feature>
<protein>
    <recommendedName>
        <fullName evidence="7 8">Peptidyl-tRNA hydrolase</fullName>
        <shortName evidence="8">Pth</shortName>
        <ecNumber evidence="1 8">3.1.1.29</ecNumber>
    </recommendedName>
</protein>
<evidence type="ECO:0000256" key="9">
    <source>
        <dbReference type="RuleBase" id="RU000673"/>
    </source>
</evidence>
<dbReference type="CDD" id="cd00462">
    <property type="entry name" value="PTH"/>
    <property type="match status" value="1"/>
</dbReference>
<comment type="caution">
    <text evidence="11">The sequence shown here is derived from an EMBL/GenBank/DDBJ whole genome shotgun (WGS) entry which is preliminary data.</text>
</comment>
<dbReference type="NCBIfam" id="TIGR00447">
    <property type="entry name" value="pth"/>
    <property type="match status" value="1"/>
</dbReference>
<feature type="active site" description="Proton acceptor" evidence="8">
    <location>
        <position position="39"/>
    </location>
</feature>
<accession>A0A5D4SGF8</accession>
<dbReference type="GO" id="GO:0005737">
    <property type="term" value="C:cytoplasm"/>
    <property type="evidence" value="ECO:0007669"/>
    <property type="project" value="UniProtKB-SubCell"/>
</dbReference>
<evidence type="ECO:0000256" key="1">
    <source>
        <dbReference type="ARBA" id="ARBA00013260"/>
    </source>
</evidence>
<dbReference type="PANTHER" id="PTHR17224">
    <property type="entry name" value="PEPTIDYL-TRNA HYDROLASE"/>
    <property type="match status" value="1"/>
</dbReference>
<gene>
    <name evidence="8" type="primary">pth</name>
    <name evidence="11" type="ORF">FZC76_21420</name>
</gene>
<dbReference type="PROSITE" id="PS01196">
    <property type="entry name" value="PEPT_TRNA_HYDROL_2"/>
    <property type="match status" value="1"/>
</dbReference>
<proteinExistence type="inferred from homology"/>
<comment type="subcellular location">
    <subcellularLocation>
        <location evidence="8">Cytoplasm</location>
    </subcellularLocation>
</comment>
<dbReference type="InterPro" id="IPR036416">
    <property type="entry name" value="Pept_tRNA_hydro_sf"/>
</dbReference>
<comment type="subunit">
    <text evidence="8">Monomer.</text>
</comment>
<feature type="binding site" evidence="8">
    <location>
        <position position="132"/>
    </location>
    <ligand>
        <name>tRNA</name>
        <dbReference type="ChEBI" id="CHEBI:17843"/>
    </ligand>
</feature>
<evidence type="ECO:0000313" key="12">
    <source>
        <dbReference type="Proteomes" id="UP000322524"/>
    </source>
</evidence>
<comment type="function">
    <text evidence="8">Catalyzes the release of premature peptidyl moieties from peptidyl-tRNA molecules trapped in stalled 50S ribosomal subunits, and thus maintains levels of free tRNAs and 50S ribosomes.</text>
</comment>
<dbReference type="HAMAP" id="MF_00083">
    <property type="entry name" value="Pept_tRNA_hydro_bact"/>
    <property type="match status" value="1"/>
</dbReference>
<dbReference type="PANTHER" id="PTHR17224:SF1">
    <property type="entry name" value="PEPTIDYL-TRNA HYDROLASE"/>
    <property type="match status" value="1"/>
</dbReference>
<dbReference type="Proteomes" id="UP000322524">
    <property type="component" value="Unassembled WGS sequence"/>
</dbReference>
<dbReference type="GO" id="GO:0072344">
    <property type="term" value="P:rescue of stalled ribosome"/>
    <property type="evidence" value="ECO:0007669"/>
    <property type="project" value="UniProtKB-UniRule"/>
</dbReference>
<evidence type="ECO:0000256" key="3">
    <source>
        <dbReference type="ARBA" id="ARBA00022801"/>
    </source>
</evidence>
<dbReference type="SUPFAM" id="SSF53178">
    <property type="entry name" value="Peptidyl-tRNA hydrolase-like"/>
    <property type="match status" value="1"/>
</dbReference>
<keyword evidence="4 8" id="KW-0694">RNA-binding</keyword>
<keyword evidence="3 8" id="KW-0378">Hydrolase</keyword>
<name>A0A5D4SGF8_9BACI</name>
<comment type="similarity">
    <text evidence="5 8 10">Belongs to the PTH family.</text>
</comment>
<evidence type="ECO:0000313" key="11">
    <source>
        <dbReference type="EMBL" id="TYS61781.1"/>
    </source>
</evidence>
<comment type="catalytic activity">
    <reaction evidence="6 8 9">
        <text>an N-acyl-L-alpha-aminoacyl-tRNA + H2O = an N-acyl-L-amino acid + a tRNA + H(+)</text>
        <dbReference type="Rhea" id="RHEA:54448"/>
        <dbReference type="Rhea" id="RHEA-COMP:10123"/>
        <dbReference type="Rhea" id="RHEA-COMP:13883"/>
        <dbReference type="ChEBI" id="CHEBI:15377"/>
        <dbReference type="ChEBI" id="CHEBI:15378"/>
        <dbReference type="ChEBI" id="CHEBI:59874"/>
        <dbReference type="ChEBI" id="CHEBI:78442"/>
        <dbReference type="ChEBI" id="CHEBI:138191"/>
        <dbReference type="EC" id="3.1.1.29"/>
    </reaction>
</comment>
<dbReference type="EMBL" id="VTEV01000014">
    <property type="protein sequence ID" value="TYS61781.1"/>
    <property type="molecule type" value="Genomic_DNA"/>
</dbReference>
<dbReference type="OrthoDB" id="9800507at2"/>
<keyword evidence="8" id="KW-0963">Cytoplasm</keyword>
<dbReference type="AlphaFoldDB" id="A0A5D4SGF8"/>
<dbReference type="EC" id="3.1.1.29" evidence="1 8"/>
<dbReference type="GO" id="GO:0006515">
    <property type="term" value="P:protein quality control for misfolded or incompletely synthesized proteins"/>
    <property type="evidence" value="ECO:0007669"/>
    <property type="project" value="UniProtKB-UniRule"/>
</dbReference>
<evidence type="ECO:0000256" key="8">
    <source>
        <dbReference type="HAMAP-Rule" id="MF_00083"/>
    </source>
</evidence>
<evidence type="ECO:0000256" key="5">
    <source>
        <dbReference type="ARBA" id="ARBA00038063"/>
    </source>
</evidence>
<feature type="binding site" evidence="8">
    <location>
        <position position="86"/>
    </location>
    <ligand>
        <name>tRNA</name>
        <dbReference type="ChEBI" id="CHEBI:17843"/>
    </ligand>
</feature>